<feature type="region of interest" description="Disordered" evidence="1">
    <location>
        <begin position="92"/>
        <end position="120"/>
    </location>
</feature>
<sequence length="120" mass="12818">MKGGKNNQPPVTTTNPTVSSRDTIILISHRFNKLVLFAATSAAVQTPCNIKNNVTSPVGGSRLVNYTRDVERGQNSQELGLLGLHFPFGDASHRNVDGLSEDSGDHEVPPATPEVLKRGG</sequence>
<evidence type="ECO:0000313" key="2">
    <source>
        <dbReference type="EMBL" id="KAH0888955.1"/>
    </source>
</evidence>
<accession>A0ABQ8AA46</accession>
<evidence type="ECO:0000256" key="1">
    <source>
        <dbReference type="SAM" id="MobiDB-lite"/>
    </source>
</evidence>
<dbReference type="EMBL" id="JAGKQM010000013">
    <property type="protein sequence ID" value="KAH0888955.1"/>
    <property type="molecule type" value="Genomic_DNA"/>
</dbReference>
<protein>
    <submittedName>
        <fullName evidence="2">Uncharacterized protein</fullName>
    </submittedName>
</protein>
<organism evidence="2 3">
    <name type="scientific">Brassica napus</name>
    <name type="common">Rape</name>
    <dbReference type="NCBI Taxonomy" id="3708"/>
    <lineage>
        <taxon>Eukaryota</taxon>
        <taxon>Viridiplantae</taxon>
        <taxon>Streptophyta</taxon>
        <taxon>Embryophyta</taxon>
        <taxon>Tracheophyta</taxon>
        <taxon>Spermatophyta</taxon>
        <taxon>Magnoliopsida</taxon>
        <taxon>eudicotyledons</taxon>
        <taxon>Gunneridae</taxon>
        <taxon>Pentapetalae</taxon>
        <taxon>rosids</taxon>
        <taxon>malvids</taxon>
        <taxon>Brassicales</taxon>
        <taxon>Brassicaceae</taxon>
        <taxon>Brassiceae</taxon>
        <taxon>Brassica</taxon>
    </lineage>
</organism>
<comment type="caution">
    <text evidence="2">The sequence shown here is derived from an EMBL/GenBank/DDBJ whole genome shotgun (WGS) entry which is preliminary data.</text>
</comment>
<proteinExistence type="predicted"/>
<name>A0ABQ8AA46_BRANA</name>
<evidence type="ECO:0000313" key="3">
    <source>
        <dbReference type="Proteomes" id="UP000824890"/>
    </source>
</evidence>
<gene>
    <name evidence="2" type="ORF">HID58_051384</name>
</gene>
<keyword evidence="3" id="KW-1185">Reference proteome</keyword>
<reference evidence="2 3" key="1">
    <citation type="submission" date="2021-05" db="EMBL/GenBank/DDBJ databases">
        <title>Genome Assembly of Synthetic Allotetraploid Brassica napus Reveals Homoeologous Exchanges between Subgenomes.</title>
        <authorList>
            <person name="Davis J.T."/>
        </authorList>
    </citation>
    <scope>NUCLEOTIDE SEQUENCE [LARGE SCALE GENOMIC DNA]</scope>
    <source>
        <strain evidence="3">cv. Da-Ae</strain>
        <tissue evidence="2">Seedling</tissue>
    </source>
</reference>
<dbReference type="Proteomes" id="UP000824890">
    <property type="component" value="Unassembled WGS sequence"/>
</dbReference>